<gene>
    <name evidence="3" type="ORF">PAI11_16430</name>
</gene>
<dbReference type="Gene3D" id="3.90.660.10">
    <property type="match status" value="1"/>
</dbReference>
<name>H0E4B6_9ACTN</name>
<accession>H0E4B6</accession>
<dbReference type="PROSITE" id="PS51318">
    <property type="entry name" value="TAT"/>
    <property type="match status" value="1"/>
</dbReference>
<proteinExistence type="inferred from homology"/>
<dbReference type="InterPro" id="IPR050703">
    <property type="entry name" value="Flavin_MAO"/>
</dbReference>
<dbReference type="RefSeq" id="WP_007573145.1">
    <property type="nucleotide sequence ID" value="NZ_AGUD01000100.1"/>
</dbReference>
<dbReference type="SUPFAM" id="SSF51905">
    <property type="entry name" value="FAD/NAD(P)-binding domain"/>
    <property type="match status" value="1"/>
</dbReference>
<feature type="domain" description="Amine oxidase" evidence="2">
    <location>
        <begin position="58"/>
        <end position="501"/>
    </location>
</feature>
<keyword evidence="4" id="KW-1185">Reference proteome</keyword>
<dbReference type="InterPro" id="IPR006311">
    <property type="entry name" value="TAT_signal"/>
</dbReference>
<reference evidence="3 4" key="1">
    <citation type="journal article" date="2013" name="Biodegradation">
        <title>Quantitative proteomic analysis of ibuprofen-degrading Patulibacter sp. strain I11.</title>
        <authorList>
            <person name="Almeida B."/>
            <person name="Kjeldal H."/>
            <person name="Lolas I."/>
            <person name="Knudsen A.D."/>
            <person name="Carvalho G."/>
            <person name="Nielsen K.L."/>
            <person name="Barreto Crespo M.T."/>
            <person name="Stensballe A."/>
            <person name="Nielsen J.L."/>
        </authorList>
    </citation>
    <scope>NUCLEOTIDE SEQUENCE [LARGE SCALE GENOMIC DNA]</scope>
    <source>
        <strain evidence="3 4">I11</strain>
    </source>
</reference>
<evidence type="ECO:0000313" key="4">
    <source>
        <dbReference type="Proteomes" id="UP000005143"/>
    </source>
</evidence>
<dbReference type="Gene3D" id="1.10.405.10">
    <property type="entry name" value="Guanine Nucleotide Dissociation Inhibitor, domain 1"/>
    <property type="match status" value="1"/>
</dbReference>
<dbReference type="AlphaFoldDB" id="H0E4B6"/>
<comment type="caution">
    <text evidence="3">The sequence shown here is derived from an EMBL/GenBank/DDBJ whole genome shotgun (WGS) entry which is preliminary data.</text>
</comment>
<dbReference type="EC" id="1.4.3.4" evidence="3"/>
<evidence type="ECO:0000256" key="1">
    <source>
        <dbReference type="ARBA" id="ARBA00005995"/>
    </source>
</evidence>
<dbReference type="Pfam" id="PF01593">
    <property type="entry name" value="Amino_oxidase"/>
    <property type="match status" value="1"/>
</dbReference>
<organism evidence="3 4">
    <name type="scientific">Patulibacter medicamentivorans</name>
    <dbReference type="NCBI Taxonomy" id="1097667"/>
    <lineage>
        <taxon>Bacteria</taxon>
        <taxon>Bacillati</taxon>
        <taxon>Actinomycetota</taxon>
        <taxon>Thermoleophilia</taxon>
        <taxon>Solirubrobacterales</taxon>
        <taxon>Patulibacteraceae</taxon>
        <taxon>Patulibacter</taxon>
    </lineage>
</organism>
<dbReference type="PANTHER" id="PTHR43563:SF1">
    <property type="entry name" value="AMINE OXIDASE [FLAVIN-CONTAINING] B"/>
    <property type="match status" value="1"/>
</dbReference>
<dbReference type="GO" id="GO:0097621">
    <property type="term" value="F:monoamine oxidase activity"/>
    <property type="evidence" value="ECO:0007669"/>
    <property type="project" value="UniProtKB-EC"/>
</dbReference>
<dbReference type="Gene3D" id="3.50.50.60">
    <property type="entry name" value="FAD/NAD(P)-binding domain"/>
    <property type="match status" value="1"/>
</dbReference>
<evidence type="ECO:0000259" key="2">
    <source>
        <dbReference type="Pfam" id="PF01593"/>
    </source>
</evidence>
<dbReference type="Proteomes" id="UP000005143">
    <property type="component" value="Unassembled WGS sequence"/>
</dbReference>
<dbReference type="InterPro" id="IPR036188">
    <property type="entry name" value="FAD/NAD-bd_sf"/>
</dbReference>
<comment type="similarity">
    <text evidence="1">Belongs to the flavin monoamine oxidase family.</text>
</comment>
<dbReference type="InterPro" id="IPR002937">
    <property type="entry name" value="Amino_oxidase"/>
</dbReference>
<protein>
    <submittedName>
        <fullName evidence="3">Amine oxidase [flavin-containing] A</fullName>
        <ecNumber evidence="3">1.4.3.4</ecNumber>
    </submittedName>
</protein>
<dbReference type="PANTHER" id="PTHR43563">
    <property type="entry name" value="AMINE OXIDASE"/>
    <property type="match status" value="1"/>
</dbReference>
<evidence type="ECO:0000313" key="3">
    <source>
        <dbReference type="EMBL" id="EHN11485.1"/>
    </source>
</evidence>
<dbReference type="SUPFAM" id="SSF54373">
    <property type="entry name" value="FAD-linked reductases, C-terminal domain"/>
    <property type="match status" value="1"/>
</dbReference>
<dbReference type="EMBL" id="AGUD01000100">
    <property type="protein sequence ID" value="EHN11485.1"/>
    <property type="molecule type" value="Genomic_DNA"/>
</dbReference>
<sequence>MATSDRSITRRGLIGGGSAATVGLLLEHPDVSQAAKRRRPRPPRRRQADVLVVGAGAAGMAAAHAVAKAGRSVIVIEARERVGGRVENHDLSGGEIVEVGGTFVGPTQDRMYALLREVGLGTWPTYDEGQTNLLLEGKTTRVSNTDQSTYVGALGLVGGLEVLNVFPQIDQMAREVPVGAPWTAGRAQEWDGKTVETFKNEHFQSAESRSLFDAFLRILHGAGPNEVSLLFLLSYVAAAGNETTPGTLNSLIGTTGGAQQDRIVGGSQRLFVEIARSLGSRNVVLSSPARRISQDGSHVTVTTDRASFVGKQVVVAVPPALCQRIEYEPLLPAVRDQLTQRFPMGSYAKVEVFYPQPFWRDEGLNGQVVGEGVIGCSWDSSPPDGRPGVMACFIGGDRHRAWNRQNLPTRRKLIVDELVRYFGPRAAKPIDYFEKRWTGAEMWSRGGPTGFAAPGVLTGFGEQLQTPFGRIKWASTESSDYWIGYMEGAVRAGQRAARQVLADL</sequence>
<keyword evidence="3" id="KW-0560">Oxidoreductase</keyword>
<dbReference type="OrthoDB" id="337830at2"/>